<protein>
    <recommendedName>
        <fullName evidence="5 13">ATP synthase epsilon chain</fullName>
    </recommendedName>
    <alternativeName>
        <fullName evidence="12 13">ATP synthase F1 sector epsilon subunit</fullName>
    </alternativeName>
    <alternativeName>
        <fullName evidence="11 13">F-ATPase epsilon subunit</fullName>
    </alternativeName>
</protein>
<dbReference type="InterPro" id="IPR036794">
    <property type="entry name" value="ATP_F1_dsu/esu_C_sf"/>
</dbReference>
<reference evidence="17 18" key="1">
    <citation type="submission" date="2023-10" db="EMBL/GenBank/DDBJ databases">
        <title>Glaciecola aquimarina strain GGW-M5 nov., isolated from a coastal seawater.</title>
        <authorList>
            <person name="Bayburt H."/>
            <person name="Kim J.M."/>
            <person name="Choi B.J."/>
            <person name="Jeon C.O."/>
        </authorList>
    </citation>
    <scope>NUCLEOTIDE SEQUENCE [LARGE SCALE GENOMIC DNA]</scope>
    <source>
        <strain evidence="17 18">KCTC 32108</strain>
    </source>
</reference>
<gene>
    <name evidence="13" type="primary">atpC</name>
    <name evidence="17" type="ORF">RS130_04785</name>
</gene>
<evidence type="ECO:0000256" key="14">
    <source>
        <dbReference type="RuleBase" id="RU003656"/>
    </source>
</evidence>
<comment type="function">
    <text evidence="1 13">Produces ATP from ADP in the presence of a proton gradient across the membrane.</text>
</comment>
<keyword evidence="8 13" id="KW-0472">Membrane</keyword>
<comment type="subunit">
    <text evidence="4 13 14">F-type ATPases have 2 components, CF(1) - the catalytic core - and CF(0) - the membrane proton channel. CF(1) has five subunits: alpha(3), beta(3), gamma(1), delta(1), epsilon(1). CF(0) has three main subunits: a, b and c.</text>
</comment>
<keyword evidence="13" id="KW-0375">Hydrogen ion transport</keyword>
<name>A0ABU3STK4_9ALTE</name>
<evidence type="ECO:0000256" key="3">
    <source>
        <dbReference type="ARBA" id="ARBA00005712"/>
    </source>
</evidence>
<dbReference type="InterPro" id="IPR020547">
    <property type="entry name" value="ATP_synth_F1_esu_C"/>
</dbReference>
<evidence type="ECO:0000313" key="18">
    <source>
        <dbReference type="Proteomes" id="UP001247805"/>
    </source>
</evidence>
<evidence type="ECO:0000259" key="15">
    <source>
        <dbReference type="Pfam" id="PF00401"/>
    </source>
</evidence>
<evidence type="ECO:0000259" key="16">
    <source>
        <dbReference type="Pfam" id="PF02823"/>
    </source>
</evidence>
<dbReference type="Proteomes" id="UP001247805">
    <property type="component" value="Unassembled WGS sequence"/>
</dbReference>
<dbReference type="Pfam" id="PF00401">
    <property type="entry name" value="ATP-synt_DE"/>
    <property type="match status" value="1"/>
</dbReference>
<dbReference type="NCBIfam" id="NF001847">
    <property type="entry name" value="PRK00571.1-4"/>
    <property type="match status" value="1"/>
</dbReference>
<sequence length="137" mass="14712">MAMTVQLDVVSAETSIFSGLVEAIQITGSEGELGIHPGHAPLLTTLLPGMVRLVKQHGDEENIYINGGVLEIQPETVTVLADTAIRAEDLDEQAALDAKKRAEEHIANQGADFNYAEAAAELAEAIAQLRLIQKLRK</sequence>
<dbReference type="SUPFAM" id="SSF51344">
    <property type="entry name" value="Epsilon subunit of F1F0-ATP synthase N-terminal domain"/>
    <property type="match status" value="1"/>
</dbReference>
<evidence type="ECO:0000256" key="9">
    <source>
        <dbReference type="ARBA" id="ARBA00023196"/>
    </source>
</evidence>
<keyword evidence="9 13" id="KW-0139">CF(1)</keyword>
<keyword evidence="6 13" id="KW-0813">Transport</keyword>
<evidence type="ECO:0000256" key="12">
    <source>
        <dbReference type="ARBA" id="ARBA00031795"/>
    </source>
</evidence>
<evidence type="ECO:0000256" key="2">
    <source>
        <dbReference type="ARBA" id="ARBA00004202"/>
    </source>
</evidence>
<evidence type="ECO:0000256" key="4">
    <source>
        <dbReference type="ARBA" id="ARBA00011648"/>
    </source>
</evidence>
<evidence type="ECO:0000313" key="17">
    <source>
        <dbReference type="EMBL" id="MDU0353338.1"/>
    </source>
</evidence>
<keyword evidence="10 13" id="KW-0066">ATP synthesis</keyword>
<proteinExistence type="inferred from homology"/>
<dbReference type="HAMAP" id="MF_00530">
    <property type="entry name" value="ATP_synth_epsil_bac"/>
    <property type="match status" value="1"/>
</dbReference>
<dbReference type="EMBL" id="JAWDIO010000002">
    <property type="protein sequence ID" value="MDU0353338.1"/>
    <property type="molecule type" value="Genomic_DNA"/>
</dbReference>
<dbReference type="RefSeq" id="WP_316025020.1">
    <property type="nucleotide sequence ID" value="NZ_JAWDIO010000002.1"/>
</dbReference>
<dbReference type="PANTHER" id="PTHR13822:SF10">
    <property type="entry name" value="ATP SYNTHASE EPSILON CHAIN, CHLOROPLASTIC"/>
    <property type="match status" value="1"/>
</dbReference>
<dbReference type="Gene3D" id="2.60.15.10">
    <property type="entry name" value="F0F1 ATP synthase delta/epsilon subunit, N-terminal"/>
    <property type="match status" value="1"/>
</dbReference>
<evidence type="ECO:0000256" key="8">
    <source>
        <dbReference type="ARBA" id="ARBA00023136"/>
    </source>
</evidence>
<dbReference type="InterPro" id="IPR036771">
    <property type="entry name" value="ATPsynth_dsu/esu_N"/>
</dbReference>
<keyword evidence="13" id="KW-1003">Cell membrane</keyword>
<dbReference type="Gene3D" id="1.20.5.440">
    <property type="entry name" value="ATP synthase delta/epsilon subunit, C-terminal domain"/>
    <property type="match status" value="1"/>
</dbReference>
<feature type="domain" description="ATP synthase epsilon subunit C-terminal" evidence="15">
    <location>
        <begin position="88"/>
        <end position="133"/>
    </location>
</feature>
<comment type="caution">
    <text evidence="17">The sequence shown here is derived from an EMBL/GenBank/DDBJ whole genome shotgun (WGS) entry which is preliminary data.</text>
</comment>
<organism evidence="17 18">
    <name type="scientific">Paraglaciecola aquimarina</name>
    <dbReference type="NCBI Taxonomy" id="1235557"/>
    <lineage>
        <taxon>Bacteria</taxon>
        <taxon>Pseudomonadati</taxon>
        <taxon>Pseudomonadota</taxon>
        <taxon>Gammaproteobacteria</taxon>
        <taxon>Alteromonadales</taxon>
        <taxon>Alteromonadaceae</taxon>
        <taxon>Paraglaciecola</taxon>
    </lineage>
</organism>
<evidence type="ECO:0000256" key="11">
    <source>
        <dbReference type="ARBA" id="ARBA00030215"/>
    </source>
</evidence>
<evidence type="ECO:0000256" key="10">
    <source>
        <dbReference type="ARBA" id="ARBA00023310"/>
    </source>
</evidence>
<dbReference type="Pfam" id="PF02823">
    <property type="entry name" value="ATP-synt_DE_N"/>
    <property type="match status" value="1"/>
</dbReference>
<accession>A0ABU3STK4</accession>
<evidence type="ECO:0000256" key="13">
    <source>
        <dbReference type="HAMAP-Rule" id="MF_00530"/>
    </source>
</evidence>
<evidence type="ECO:0000256" key="7">
    <source>
        <dbReference type="ARBA" id="ARBA00023065"/>
    </source>
</evidence>
<evidence type="ECO:0000256" key="6">
    <source>
        <dbReference type="ARBA" id="ARBA00022448"/>
    </source>
</evidence>
<keyword evidence="7 13" id="KW-0406">Ion transport</keyword>
<keyword evidence="18" id="KW-1185">Reference proteome</keyword>
<comment type="similarity">
    <text evidence="3 13 14">Belongs to the ATPase epsilon chain family.</text>
</comment>
<comment type="subcellular location">
    <subcellularLocation>
        <location evidence="2 13">Cell membrane</location>
        <topology evidence="2 13">Peripheral membrane protein</topology>
    </subcellularLocation>
</comment>
<dbReference type="InterPro" id="IPR001469">
    <property type="entry name" value="ATP_synth_F1_dsu/esu"/>
</dbReference>
<evidence type="ECO:0000256" key="5">
    <source>
        <dbReference type="ARBA" id="ARBA00014480"/>
    </source>
</evidence>
<dbReference type="PANTHER" id="PTHR13822">
    <property type="entry name" value="ATP SYNTHASE DELTA/EPSILON CHAIN"/>
    <property type="match status" value="1"/>
</dbReference>
<dbReference type="CDD" id="cd12152">
    <property type="entry name" value="F1-ATPase_delta"/>
    <property type="match status" value="1"/>
</dbReference>
<dbReference type="InterPro" id="IPR020546">
    <property type="entry name" value="ATP_synth_F1_dsu/esu_N"/>
</dbReference>
<feature type="domain" description="ATP synthase F1 complex delta/epsilon subunit N-terminal" evidence="16">
    <location>
        <begin position="6"/>
        <end position="84"/>
    </location>
</feature>
<dbReference type="NCBIfam" id="TIGR01216">
    <property type="entry name" value="ATP_synt_epsi"/>
    <property type="match status" value="1"/>
</dbReference>
<evidence type="ECO:0000256" key="1">
    <source>
        <dbReference type="ARBA" id="ARBA00003543"/>
    </source>
</evidence>
<dbReference type="SUPFAM" id="SSF46604">
    <property type="entry name" value="Epsilon subunit of F1F0-ATP synthase C-terminal domain"/>
    <property type="match status" value="1"/>
</dbReference>